<keyword evidence="2" id="KW-0808">Transferase</keyword>
<dbReference type="InterPro" id="IPR019257">
    <property type="entry name" value="MeTrfase_dom"/>
</dbReference>
<dbReference type="Proteomes" id="UP000001745">
    <property type="component" value="Unassembled WGS sequence"/>
</dbReference>
<dbReference type="RefSeq" id="XP_002340876.1">
    <property type="nucleotide sequence ID" value="XM_002340835.1"/>
</dbReference>
<dbReference type="STRING" id="441959.B8LYY1"/>
<dbReference type="GO" id="GO:0032259">
    <property type="term" value="P:methylation"/>
    <property type="evidence" value="ECO:0007669"/>
    <property type="project" value="UniProtKB-KW"/>
</dbReference>
<dbReference type="OMA" id="RVEMHLV"/>
<dbReference type="AlphaFoldDB" id="B8LYY1"/>
<feature type="domain" description="Histidine-specific methyltransferase SAM-dependent" evidence="3">
    <location>
        <begin position="70"/>
        <end position="356"/>
    </location>
</feature>
<dbReference type="InterPro" id="IPR029063">
    <property type="entry name" value="SAM-dependent_MTases_sf"/>
</dbReference>
<dbReference type="HOGENOM" id="CLU_049766_0_2_1"/>
<dbReference type="PhylomeDB" id="B8LYY1"/>
<dbReference type="NCBIfam" id="TIGR03439">
    <property type="entry name" value="methyl_EasF"/>
    <property type="match status" value="1"/>
</dbReference>
<reference evidence="5" key="1">
    <citation type="journal article" date="2015" name="Genome Announc.">
        <title>Genome sequence of the AIDS-associated pathogen Penicillium marneffei (ATCC18224) and its near taxonomic relative Talaromyces stipitatus (ATCC10500).</title>
        <authorList>
            <person name="Nierman W.C."/>
            <person name="Fedorova-Abrams N.D."/>
            <person name="Andrianopoulos A."/>
        </authorList>
    </citation>
    <scope>NUCLEOTIDE SEQUENCE [LARGE SCALE GENOMIC DNA]</scope>
    <source>
        <strain evidence="5">ATCC 10500 / CBS 375.48 / QM 6759 / NRRL 1006</strain>
    </source>
</reference>
<dbReference type="EMBL" id="EQ962652">
    <property type="protein sequence ID" value="EED23489.1"/>
    <property type="molecule type" value="Genomic_DNA"/>
</dbReference>
<keyword evidence="5" id="KW-1185">Reference proteome</keyword>
<evidence type="ECO:0000256" key="2">
    <source>
        <dbReference type="ARBA" id="ARBA00022679"/>
    </source>
</evidence>
<dbReference type="VEuPathDB" id="FungiDB:TSTA_069100"/>
<evidence type="ECO:0000313" key="5">
    <source>
        <dbReference type="Proteomes" id="UP000001745"/>
    </source>
</evidence>
<organism evidence="4 5">
    <name type="scientific">Talaromyces stipitatus (strain ATCC 10500 / CBS 375.48 / QM 6759 / NRRL 1006)</name>
    <name type="common">Penicillium stipitatum</name>
    <dbReference type="NCBI Taxonomy" id="441959"/>
    <lineage>
        <taxon>Eukaryota</taxon>
        <taxon>Fungi</taxon>
        <taxon>Dikarya</taxon>
        <taxon>Ascomycota</taxon>
        <taxon>Pezizomycotina</taxon>
        <taxon>Eurotiomycetes</taxon>
        <taxon>Eurotiomycetidae</taxon>
        <taxon>Eurotiales</taxon>
        <taxon>Trichocomaceae</taxon>
        <taxon>Talaromyces</taxon>
        <taxon>Talaromyces sect. Talaromyces</taxon>
    </lineage>
</organism>
<dbReference type="eggNOG" id="ENOG502QS9T">
    <property type="taxonomic scope" value="Eukaryota"/>
</dbReference>
<dbReference type="PANTHER" id="PTHR43397:SF2">
    <property type="entry name" value="HISTIDINE-SPECIFIC METHYLTRANSFERASE SAM-DEPENDENT DOMAIN-CONTAINING PROTEIN"/>
    <property type="match status" value="1"/>
</dbReference>
<dbReference type="InterPro" id="IPR051128">
    <property type="entry name" value="EgtD_Methyltrsf_superfamily"/>
</dbReference>
<proteinExistence type="predicted"/>
<name>B8LYY1_TALSN</name>
<dbReference type="Gene3D" id="3.40.50.150">
    <property type="entry name" value="Vaccinia Virus protein VP39"/>
    <property type="match status" value="1"/>
</dbReference>
<dbReference type="GO" id="GO:0008168">
    <property type="term" value="F:methyltransferase activity"/>
    <property type="evidence" value="ECO:0007669"/>
    <property type="project" value="UniProtKB-KW"/>
</dbReference>
<dbReference type="InterPro" id="IPR017805">
    <property type="entry name" value="SAM_MeTrfase_EasF-type_put"/>
</dbReference>
<accession>B8LYY1</accession>
<dbReference type="OrthoDB" id="659at2759"/>
<protein>
    <recommendedName>
        <fullName evidence="3">Histidine-specific methyltransferase SAM-dependent domain-containing protein</fullName>
    </recommendedName>
</protein>
<dbReference type="GeneID" id="8104733"/>
<evidence type="ECO:0000256" key="1">
    <source>
        <dbReference type="ARBA" id="ARBA00022603"/>
    </source>
</evidence>
<evidence type="ECO:0000313" key="4">
    <source>
        <dbReference type="EMBL" id="EED23489.1"/>
    </source>
</evidence>
<dbReference type="PANTHER" id="PTHR43397">
    <property type="entry name" value="ERGOTHIONEINE BIOSYNTHESIS PROTEIN 1"/>
    <property type="match status" value="1"/>
</dbReference>
<evidence type="ECO:0000259" key="3">
    <source>
        <dbReference type="Pfam" id="PF10017"/>
    </source>
</evidence>
<gene>
    <name evidence="4" type="ORF">TSTA_069100</name>
</gene>
<sequence>MFENIIPLQLTQSQRRLRDSKPLFPRSSTTANNIIDIRPHPEMTDNTLRESIQESLNKITSGQDSEFYVGMPSLLLWNEQGLRYFEDVTYSPSYYLTNEEIGLLEKHKYKIAERIESGSMLVELGSGNLRKIKVLLEALDNLGREVDYFALDVSLPELQRTISLVPPGYFRHVRCFGLLGTYDDGREWLNKPELQSRPKTLLSLGSTLGSFQRHEIGGFLRSFFSSSGRNPSFFVGLDGCKDAQRVYNAYNDPEGANQRFVKNGLHRANQILAYEAFDLEHWHVKGVWEEENGRHSQYYYLDADVSLGDGMQVPAGKSLLAIQSHKYDSDDQAWLAESAGLEIVESWSSGQGYSLLFLGEQKQ</sequence>
<keyword evidence="1" id="KW-0489">Methyltransferase</keyword>
<dbReference type="InParanoid" id="B8LYY1"/>
<dbReference type="Pfam" id="PF10017">
    <property type="entry name" value="Methyltransf_33"/>
    <property type="match status" value="1"/>
</dbReference>